<dbReference type="Pfam" id="PF05635">
    <property type="entry name" value="23S_rRNA_IVP"/>
    <property type="match status" value="1"/>
</dbReference>
<dbReference type="PANTHER" id="PTHR38471">
    <property type="entry name" value="FOUR HELIX BUNDLE PROTEIN"/>
    <property type="match status" value="1"/>
</dbReference>
<evidence type="ECO:0000313" key="2">
    <source>
        <dbReference type="Proteomes" id="UP000034607"/>
    </source>
</evidence>
<gene>
    <name evidence="1" type="ORF">UX78_C0018G0006</name>
</gene>
<name>A0A0G1UD51_9BACT</name>
<accession>A0A0G1UD51</accession>
<dbReference type="EMBL" id="LCNM01000018">
    <property type="protein sequence ID" value="KKU55610.1"/>
    <property type="molecule type" value="Genomic_DNA"/>
</dbReference>
<protein>
    <submittedName>
        <fullName evidence="1">S23 ribosomal protein</fullName>
    </submittedName>
</protein>
<keyword evidence="1" id="KW-0687">Ribonucleoprotein</keyword>
<dbReference type="Proteomes" id="UP000034607">
    <property type="component" value="Unassembled WGS sequence"/>
</dbReference>
<dbReference type="NCBIfam" id="TIGR02436">
    <property type="entry name" value="four helix bundle protein"/>
    <property type="match status" value="1"/>
</dbReference>
<dbReference type="InterPro" id="IPR012657">
    <property type="entry name" value="23S_rRNA-intervening_sequence"/>
</dbReference>
<dbReference type="AlphaFoldDB" id="A0A0G1UD51"/>
<dbReference type="Gene3D" id="1.20.1440.60">
    <property type="entry name" value="23S rRNA-intervening sequence"/>
    <property type="match status" value="1"/>
</dbReference>
<proteinExistence type="predicted"/>
<dbReference type="PANTHER" id="PTHR38471:SF2">
    <property type="entry name" value="FOUR HELIX BUNDLE PROTEIN"/>
    <property type="match status" value="1"/>
</dbReference>
<sequence>MFKFQTLTVWQKAMELADLLCEIADGLPQKYQFSFADQLRRAALSIPSNIAEGNGRKTKKDSNHFYVVFYGSVMESMNILILLSKRGIWVADEGFKRKIYDLSTEVCKMLTGISK</sequence>
<keyword evidence="1" id="KW-0689">Ribosomal protein</keyword>
<dbReference type="GO" id="GO:0005840">
    <property type="term" value="C:ribosome"/>
    <property type="evidence" value="ECO:0007669"/>
    <property type="project" value="UniProtKB-KW"/>
</dbReference>
<dbReference type="CDD" id="cd16377">
    <property type="entry name" value="23S_rRNA_IVP_like"/>
    <property type="match status" value="1"/>
</dbReference>
<evidence type="ECO:0000313" key="1">
    <source>
        <dbReference type="EMBL" id="KKU55610.1"/>
    </source>
</evidence>
<organism evidence="1 2">
    <name type="scientific">Candidatus Amesbacteria bacterium GW2011_GWA2_47_11</name>
    <dbReference type="NCBI Taxonomy" id="1618357"/>
    <lineage>
        <taxon>Bacteria</taxon>
        <taxon>Candidatus Amesiibacteriota</taxon>
    </lineage>
</organism>
<dbReference type="SUPFAM" id="SSF158446">
    <property type="entry name" value="IVS-encoded protein-like"/>
    <property type="match status" value="1"/>
</dbReference>
<reference evidence="1 2" key="1">
    <citation type="journal article" date="2015" name="Nature">
        <title>rRNA introns, odd ribosomes, and small enigmatic genomes across a large radiation of phyla.</title>
        <authorList>
            <person name="Brown C.T."/>
            <person name="Hug L.A."/>
            <person name="Thomas B.C."/>
            <person name="Sharon I."/>
            <person name="Castelle C.J."/>
            <person name="Singh A."/>
            <person name="Wilkins M.J."/>
            <person name="Williams K.H."/>
            <person name="Banfield J.F."/>
        </authorList>
    </citation>
    <scope>NUCLEOTIDE SEQUENCE [LARGE SCALE GENOMIC DNA]</scope>
</reference>
<comment type="caution">
    <text evidence="1">The sequence shown here is derived from an EMBL/GenBank/DDBJ whole genome shotgun (WGS) entry which is preliminary data.</text>
</comment>
<dbReference type="InterPro" id="IPR036583">
    <property type="entry name" value="23S_rRNA_IVS_sf"/>
</dbReference>